<sequence length="209" mass="23143">MADRTVILTLQVKLYDEQRPEGQDGRRAFLFLGVETHCLSMKFRCFDTVDHIWHHIGESFSGGYLLRDIAAQVQSMAPSMCASIQRLVHASRPSPDGPDDEPIRVTWSLQRVDYFLGGGGVGVGESEPARDVPASERSVRSLKRKSAAEDDGDGGEGAKKVCVICQEEFGKEGSLVALPCDHEFHEKCIIGWLQRAHSCPLCRFLLPTD</sequence>
<dbReference type="SMART" id="SM00184">
    <property type="entry name" value="RING"/>
    <property type="match status" value="1"/>
</dbReference>
<gene>
    <name evidence="7" type="ORF">NYM_LOCUS18112</name>
</gene>
<dbReference type="GO" id="GO:0061630">
    <property type="term" value="F:ubiquitin protein ligase activity"/>
    <property type="evidence" value="ECO:0007669"/>
    <property type="project" value="TreeGrafter"/>
</dbReference>
<dbReference type="InterPro" id="IPR051834">
    <property type="entry name" value="RING_finger_E3_ligase"/>
</dbReference>
<dbReference type="AlphaFoldDB" id="A0A5K1CHX9"/>
<organism evidence="7">
    <name type="scientific">Nymphaea colorata</name>
    <name type="common">pocket water lily</name>
    <dbReference type="NCBI Taxonomy" id="210225"/>
    <lineage>
        <taxon>Eukaryota</taxon>
        <taxon>Viridiplantae</taxon>
        <taxon>Streptophyta</taxon>
        <taxon>Embryophyta</taxon>
        <taxon>Tracheophyta</taxon>
        <taxon>Spermatophyta</taxon>
        <taxon>Magnoliopsida</taxon>
        <taxon>Nymphaeales</taxon>
        <taxon>Nymphaeaceae</taxon>
        <taxon>Nymphaea</taxon>
    </lineage>
</organism>
<feature type="compositionally biased region" description="Basic and acidic residues" evidence="5">
    <location>
        <begin position="127"/>
        <end position="139"/>
    </location>
</feature>
<dbReference type="GO" id="GO:0005634">
    <property type="term" value="C:nucleus"/>
    <property type="evidence" value="ECO:0007669"/>
    <property type="project" value="TreeGrafter"/>
</dbReference>
<evidence type="ECO:0000259" key="6">
    <source>
        <dbReference type="PROSITE" id="PS50089"/>
    </source>
</evidence>
<evidence type="ECO:0000256" key="5">
    <source>
        <dbReference type="SAM" id="MobiDB-lite"/>
    </source>
</evidence>
<dbReference type="GO" id="GO:0008270">
    <property type="term" value="F:zinc ion binding"/>
    <property type="evidence" value="ECO:0007669"/>
    <property type="project" value="UniProtKB-KW"/>
</dbReference>
<keyword evidence="1" id="KW-0479">Metal-binding</keyword>
<dbReference type="PANTHER" id="PTHR45931">
    <property type="entry name" value="SI:CH211-59O9.10"/>
    <property type="match status" value="1"/>
</dbReference>
<dbReference type="GO" id="GO:0006511">
    <property type="term" value="P:ubiquitin-dependent protein catabolic process"/>
    <property type="evidence" value="ECO:0007669"/>
    <property type="project" value="TreeGrafter"/>
</dbReference>
<dbReference type="SUPFAM" id="SSF57850">
    <property type="entry name" value="RING/U-box"/>
    <property type="match status" value="1"/>
</dbReference>
<keyword evidence="3" id="KW-0862">Zinc</keyword>
<feature type="region of interest" description="Disordered" evidence="5">
    <location>
        <begin position="124"/>
        <end position="157"/>
    </location>
</feature>
<dbReference type="Gramene" id="NC4G0153410.1">
    <property type="protein sequence ID" value="NC4G0153410.1:cds"/>
    <property type="gene ID" value="NC4G0153410"/>
</dbReference>
<reference evidence="7" key="1">
    <citation type="submission" date="2019-09" db="EMBL/GenBank/DDBJ databases">
        <authorList>
            <person name="Zhang L."/>
        </authorList>
    </citation>
    <scope>NUCLEOTIDE SEQUENCE</scope>
</reference>
<proteinExistence type="predicted"/>
<evidence type="ECO:0000256" key="1">
    <source>
        <dbReference type="ARBA" id="ARBA00022723"/>
    </source>
</evidence>
<name>A0A5K1CHX9_9MAGN</name>
<dbReference type="PANTHER" id="PTHR45931:SF16">
    <property type="entry name" value="RING_U-BOX SUPERFAMILY PROTEIN"/>
    <property type="match status" value="1"/>
</dbReference>
<dbReference type="PROSITE" id="PS50089">
    <property type="entry name" value="ZF_RING_2"/>
    <property type="match status" value="1"/>
</dbReference>
<feature type="domain" description="RING-type" evidence="6">
    <location>
        <begin position="162"/>
        <end position="203"/>
    </location>
</feature>
<dbReference type="Pfam" id="PF13639">
    <property type="entry name" value="zf-RING_2"/>
    <property type="match status" value="1"/>
</dbReference>
<dbReference type="InterPro" id="IPR001841">
    <property type="entry name" value="Znf_RING"/>
</dbReference>
<keyword evidence="2 4" id="KW-0863">Zinc-finger</keyword>
<dbReference type="InterPro" id="IPR013083">
    <property type="entry name" value="Znf_RING/FYVE/PHD"/>
</dbReference>
<dbReference type="Gene3D" id="3.30.40.10">
    <property type="entry name" value="Zinc/RING finger domain, C3HC4 (zinc finger)"/>
    <property type="match status" value="1"/>
</dbReference>
<protein>
    <recommendedName>
        <fullName evidence="6">RING-type domain-containing protein</fullName>
    </recommendedName>
</protein>
<evidence type="ECO:0000256" key="2">
    <source>
        <dbReference type="ARBA" id="ARBA00022771"/>
    </source>
</evidence>
<evidence type="ECO:0000256" key="4">
    <source>
        <dbReference type="PROSITE-ProRule" id="PRU00175"/>
    </source>
</evidence>
<evidence type="ECO:0000256" key="3">
    <source>
        <dbReference type="ARBA" id="ARBA00022833"/>
    </source>
</evidence>
<dbReference type="EMBL" id="LR721782">
    <property type="protein sequence ID" value="VVW25695.1"/>
    <property type="molecule type" value="Genomic_DNA"/>
</dbReference>
<dbReference type="CDD" id="cd16454">
    <property type="entry name" value="RING-H2_PA-TM-RING"/>
    <property type="match status" value="1"/>
</dbReference>
<accession>A0A5K1CHX9</accession>
<evidence type="ECO:0000313" key="7">
    <source>
        <dbReference type="EMBL" id="VVW25695.1"/>
    </source>
</evidence>